<dbReference type="Proteomes" id="UP001295423">
    <property type="component" value="Unassembled WGS sequence"/>
</dbReference>
<accession>A0AAD2FVJ5</accession>
<organism evidence="1 2">
    <name type="scientific">Cylindrotheca closterium</name>
    <dbReference type="NCBI Taxonomy" id="2856"/>
    <lineage>
        <taxon>Eukaryota</taxon>
        <taxon>Sar</taxon>
        <taxon>Stramenopiles</taxon>
        <taxon>Ochrophyta</taxon>
        <taxon>Bacillariophyta</taxon>
        <taxon>Bacillariophyceae</taxon>
        <taxon>Bacillariophycidae</taxon>
        <taxon>Bacillariales</taxon>
        <taxon>Bacillariaceae</taxon>
        <taxon>Cylindrotheca</taxon>
    </lineage>
</organism>
<dbReference type="AlphaFoldDB" id="A0AAD2FVJ5"/>
<comment type="caution">
    <text evidence="1">The sequence shown here is derived from an EMBL/GenBank/DDBJ whole genome shotgun (WGS) entry which is preliminary data.</text>
</comment>
<gene>
    <name evidence="1" type="ORF">CYCCA115_LOCUS14954</name>
</gene>
<keyword evidence="2" id="KW-1185">Reference proteome</keyword>
<proteinExistence type="predicted"/>
<name>A0AAD2FVJ5_9STRA</name>
<sequence>MPPHSVSGDELWDVDEGAAVVPEIPEGEFLALHRSTGGKAVSFWDSVSFREIAPLTEISDEEIANVWYSDDEYAKIKEHVTATLKRVANGEPADLEDGYCMRGLEGRTKFGGRRRKNNKSAALDAVWSTQIQQWKKKQSNPIQIAAAYKIHSLRARYPAIETGQRDARFVKDFMGPIPKKE</sequence>
<reference evidence="1" key="1">
    <citation type="submission" date="2023-08" db="EMBL/GenBank/DDBJ databases">
        <authorList>
            <person name="Audoor S."/>
            <person name="Bilcke G."/>
        </authorList>
    </citation>
    <scope>NUCLEOTIDE SEQUENCE</scope>
</reference>
<protein>
    <submittedName>
        <fullName evidence="1">Uncharacterized protein</fullName>
    </submittedName>
</protein>
<evidence type="ECO:0000313" key="1">
    <source>
        <dbReference type="EMBL" id="CAJ1954362.1"/>
    </source>
</evidence>
<evidence type="ECO:0000313" key="2">
    <source>
        <dbReference type="Proteomes" id="UP001295423"/>
    </source>
</evidence>
<dbReference type="EMBL" id="CAKOGP040001869">
    <property type="protein sequence ID" value="CAJ1954362.1"/>
    <property type="molecule type" value="Genomic_DNA"/>
</dbReference>